<keyword evidence="3" id="KW-1185">Reference proteome</keyword>
<dbReference type="EMBL" id="JACHOU010000004">
    <property type="protein sequence ID" value="MBB6354676.1"/>
    <property type="molecule type" value="Genomic_DNA"/>
</dbReference>
<dbReference type="InterPro" id="IPR025833">
    <property type="entry name" value="GDYXXLXY"/>
</dbReference>
<comment type="caution">
    <text evidence="2">The sequence shown here is derived from an EMBL/GenBank/DDBJ whole genome shotgun (WGS) entry which is preliminary data.</text>
</comment>
<accession>A0A7X0KL47</accession>
<evidence type="ECO:0000313" key="3">
    <source>
        <dbReference type="Proteomes" id="UP000536262"/>
    </source>
</evidence>
<keyword evidence="1" id="KW-1133">Transmembrane helix</keyword>
<gene>
    <name evidence="2" type="ORF">GGR00_002460</name>
</gene>
<dbReference type="Pfam" id="PF14345">
    <property type="entry name" value="GDYXXLXY"/>
    <property type="match status" value="1"/>
</dbReference>
<evidence type="ECO:0000256" key="1">
    <source>
        <dbReference type="SAM" id="Phobius"/>
    </source>
</evidence>
<feature type="transmembrane region" description="Helical" evidence="1">
    <location>
        <begin position="6"/>
        <end position="26"/>
    </location>
</feature>
<name>A0A7X0KL47_9HYPH</name>
<sequence>MSRYKLVIAAIVLALAQIGFLGWMIAGRAAILRDGKEVLLKVEPVDPRDLLRGDYVRLGYDISRIEVEKIANLPQGEQASVEGPIVVRLKKDTDGYWRATSASLGTDSTVAAADEVDIRGEVTDGWSLTPGSTVRVDYGIERFYVPEGEGLAIEEEMRKRNSGSEPELRSFGIKVAVASDGTGQIKALMDGDTMLFEEPLY</sequence>
<organism evidence="2 3">
    <name type="scientific">Aminobacter aganoensis</name>
    <dbReference type="NCBI Taxonomy" id="83264"/>
    <lineage>
        <taxon>Bacteria</taxon>
        <taxon>Pseudomonadati</taxon>
        <taxon>Pseudomonadota</taxon>
        <taxon>Alphaproteobacteria</taxon>
        <taxon>Hyphomicrobiales</taxon>
        <taxon>Phyllobacteriaceae</taxon>
        <taxon>Aminobacter</taxon>
    </lineage>
</organism>
<evidence type="ECO:0000313" key="2">
    <source>
        <dbReference type="EMBL" id="MBB6354676.1"/>
    </source>
</evidence>
<keyword evidence="1" id="KW-0472">Membrane</keyword>
<dbReference type="AlphaFoldDB" id="A0A7X0KL47"/>
<reference evidence="2 3" key="1">
    <citation type="submission" date="2020-08" db="EMBL/GenBank/DDBJ databases">
        <title>Genomic Encyclopedia of Type Strains, Phase IV (KMG-IV): sequencing the most valuable type-strain genomes for metagenomic binning, comparative biology and taxonomic classification.</title>
        <authorList>
            <person name="Goeker M."/>
        </authorList>
    </citation>
    <scope>NUCLEOTIDE SEQUENCE [LARGE SCALE GENOMIC DNA]</scope>
    <source>
        <strain evidence="2 3">DSM 7051</strain>
    </source>
</reference>
<protein>
    <submittedName>
        <fullName evidence="2">Putative membrane-anchored protein</fullName>
    </submittedName>
</protein>
<dbReference type="Proteomes" id="UP000536262">
    <property type="component" value="Unassembled WGS sequence"/>
</dbReference>
<proteinExistence type="predicted"/>
<keyword evidence="1" id="KW-0812">Transmembrane</keyword>